<keyword evidence="1" id="KW-0479">Metal-binding</keyword>
<keyword evidence="1" id="KW-0863">Zinc-finger</keyword>
<feature type="region of interest" description="Disordered" evidence="2">
    <location>
        <begin position="163"/>
        <end position="257"/>
    </location>
</feature>
<protein>
    <recommendedName>
        <fullName evidence="3">C2H2-type domain-containing protein</fullName>
    </recommendedName>
</protein>
<dbReference type="GO" id="GO:0008270">
    <property type="term" value="F:zinc ion binding"/>
    <property type="evidence" value="ECO:0007669"/>
    <property type="project" value="UniProtKB-KW"/>
</dbReference>
<feature type="compositionally biased region" description="Polar residues" evidence="2">
    <location>
        <begin position="243"/>
        <end position="257"/>
    </location>
</feature>
<dbReference type="EMBL" id="JARJLG010000108">
    <property type="protein sequence ID" value="KAJ7744266.1"/>
    <property type="molecule type" value="Genomic_DNA"/>
</dbReference>
<feature type="compositionally biased region" description="Acidic residues" evidence="2">
    <location>
        <begin position="143"/>
        <end position="158"/>
    </location>
</feature>
<dbReference type="InterPro" id="IPR013087">
    <property type="entry name" value="Znf_C2H2_type"/>
</dbReference>
<organism evidence="4 5">
    <name type="scientific">Mycena maculata</name>
    <dbReference type="NCBI Taxonomy" id="230809"/>
    <lineage>
        <taxon>Eukaryota</taxon>
        <taxon>Fungi</taxon>
        <taxon>Dikarya</taxon>
        <taxon>Basidiomycota</taxon>
        <taxon>Agaricomycotina</taxon>
        <taxon>Agaricomycetes</taxon>
        <taxon>Agaricomycetidae</taxon>
        <taxon>Agaricales</taxon>
        <taxon>Marasmiineae</taxon>
        <taxon>Mycenaceae</taxon>
        <taxon>Mycena</taxon>
    </lineage>
</organism>
<feature type="region of interest" description="Disordered" evidence="2">
    <location>
        <begin position="139"/>
        <end position="158"/>
    </location>
</feature>
<dbReference type="PROSITE" id="PS50157">
    <property type="entry name" value="ZINC_FINGER_C2H2_2"/>
    <property type="match status" value="1"/>
</dbReference>
<dbReference type="AlphaFoldDB" id="A0AAD7N3Q1"/>
<keyword evidence="1" id="KW-0862">Zinc</keyword>
<sequence length="388" mass="41686">MPHSDLLSIFSIEPALDENSFLDESDTRLDEPLFAGSLFYETTSRDATFDMKVPALYAPAPALPFAGCVSEESVESVFADLSASCGFDYSSDSLAPVARHFTPHDDSVHQATSPVYTVFPSALALDHAAQAFVADRVAGAAHEDDESGDEADEAEDDVVADPDCESISAPRTPPHAICALPNSSRAAPSSRRLPAPVSSSASASGPAPSSKKRKPARAAGPRTTKKAAVRTRAVGPAPLPLVPSTSRAATHAGGTSATRSIPKKYRYLLALGCTVFGRGMLCNINGCTRRTGNFPDMDRHVVVHYPNRLECEGCPGTFSREDLLTRHMKTKGNAHLTEERKSFMKTFEALPTVHRMRKECSPDNLSQGKLNAELEPMFETLLHLSTTN</sequence>
<evidence type="ECO:0000313" key="4">
    <source>
        <dbReference type="EMBL" id="KAJ7744266.1"/>
    </source>
</evidence>
<evidence type="ECO:0000313" key="5">
    <source>
        <dbReference type="Proteomes" id="UP001215280"/>
    </source>
</evidence>
<accession>A0AAD7N3Q1</accession>
<comment type="caution">
    <text evidence="4">The sequence shown here is derived from an EMBL/GenBank/DDBJ whole genome shotgun (WGS) entry which is preliminary data.</text>
</comment>
<evidence type="ECO:0000259" key="3">
    <source>
        <dbReference type="PROSITE" id="PS50157"/>
    </source>
</evidence>
<gene>
    <name evidence="4" type="ORF">DFH07DRAFT_943059</name>
</gene>
<evidence type="ECO:0000256" key="2">
    <source>
        <dbReference type="SAM" id="MobiDB-lite"/>
    </source>
</evidence>
<name>A0AAD7N3Q1_9AGAR</name>
<dbReference type="Gene3D" id="3.30.160.60">
    <property type="entry name" value="Classic Zinc Finger"/>
    <property type="match status" value="1"/>
</dbReference>
<dbReference type="SMART" id="SM00355">
    <property type="entry name" value="ZnF_C2H2"/>
    <property type="match status" value="2"/>
</dbReference>
<reference evidence="4" key="1">
    <citation type="submission" date="2023-03" db="EMBL/GenBank/DDBJ databases">
        <title>Massive genome expansion in bonnet fungi (Mycena s.s.) driven by repeated elements and novel gene families across ecological guilds.</title>
        <authorList>
            <consortium name="Lawrence Berkeley National Laboratory"/>
            <person name="Harder C.B."/>
            <person name="Miyauchi S."/>
            <person name="Viragh M."/>
            <person name="Kuo A."/>
            <person name="Thoen E."/>
            <person name="Andreopoulos B."/>
            <person name="Lu D."/>
            <person name="Skrede I."/>
            <person name="Drula E."/>
            <person name="Henrissat B."/>
            <person name="Morin E."/>
            <person name="Kohler A."/>
            <person name="Barry K."/>
            <person name="LaButti K."/>
            <person name="Morin E."/>
            <person name="Salamov A."/>
            <person name="Lipzen A."/>
            <person name="Mereny Z."/>
            <person name="Hegedus B."/>
            <person name="Baldrian P."/>
            <person name="Stursova M."/>
            <person name="Weitz H."/>
            <person name="Taylor A."/>
            <person name="Grigoriev I.V."/>
            <person name="Nagy L.G."/>
            <person name="Martin F."/>
            <person name="Kauserud H."/>
        </authorList>
    </citation>
    <scope>NUCLEOTIDE SEQUENCE</scope>
    <source>
        <strain evidence="4">CBHHK188m</strain>
    </source>
</reference>
<feature type="domain" description="C2H2-type" evidence="3">
    <location>
        <begin position="309"/>
        <end position="340"/>
    </location>
</feature>
<keyword evidence="5" id="KW-1185">Reference proteome</keyword>
<proteinExistence type="predicted"/>
<evidence type="ECO:0000256" key="1">
    <source>
        <dbReference type="PROSITE-ProRule" id="PRU00042"/>
    </source>
</evidence>
<dbReference type="Proteomes" id="UP001215280">
    <property type="component" value="Unassembled WGS sequence"/>
</dbReference>
<feature type="compositionally biased region" description="Low complexity" evidence="2">
    <location>
        <begin position="179"/>
        <end position="209"/>
    </location>
</feature>